<evidence type="ECO:0000313" key="3">
    <source>
        <dbReference type="Proteomes" id="UP000638897"/>
    </source>
</evidence>
<proteinExistence type="predicted"/>
<organism evidence="2 3">
    <name type="scientific">Anabaena cylindrica FACHB-318</name>
    <dbReference type="NCBI Taxonomy" id="2692880"/>
    <lineage>
        <taxon>Bacteria</taxon>
        <taxon>Bacillati</taxon>
        <taxon>Cyanobacteriota</taxon>
        <taxon>Cyanophyceae</taxon>
        <taxon>Nostocales</taxon>
        <taxon>Nostocaceae</taxon>
        <taxon>Anabaena</taxon>
    </lineage>
</organism>
<feature type="region of interest" description="Disordered" evidence="1">
    <location>
        <begin position="49"/>
        <end position="69"/>
    </location>
</feature>
<dbReference type="EMBL" id="JACJQC010000006">
    <property type="protein sequence ID" value="MBD2171519.1"/>
    <property type="molecule type" value="Genomic_DNA"/>
</dbReference>
<sequence length="69" mass="7795">MTKPTGFVLVNGFLATFGDLGWDKAEGRRQTAEGRKKKKFPQLKLCLDYRTSASQQSRKRSPPKGHKSQ</sequence>
<protein>
    <submittedName>
        <fullName evidence="2">Uncharacterized protein</fullName>
    </submittedName>
</protein>
<evidence type="ECO:0000256" key="1">
    <source>
        <dbReference type="SAM" id="MobiDB-lite"/>
    </source>
</evidence>
<feature type="compositionally biased region" description="Basic residues" evidence="1">
    <location>
        <begin position="57"/>
        <end position="69"/>
    </location>
</feature>
<evidence type="ECO:0000313" key="2">
    <source>
        <dbReference type="EMBL" id="MBD2171519.1"/>
    </source>
</evidence>
<name>A0ABR7ZGK6_ANACY</name>
<comment type="caution">
    <text evidence="2">The sequence shown here is derived from an EMBL/GenBank/DDBJ whole genome shotgun (WGS) entry which is preliminary data.</text>
</comment>
<keyword evidence="3" id="KW-1185">Reference proteome</keyword>
<gene>
    <name evidence="2" type="ORF">H6F81_09750</name>
</gene>
<dbReference type="RefSeq" id="WP_126987159.1">
    <property type="nucleotide sequence ID" value="NZ_JACJQC010000006.1"/>
</dbReference>
<dbReference type="Proteomes" id="UP000638897">
    <property type="component" value="Unassembled WGS sequence"/>
</dbReference>
<accession>A0ABR7ZGK6</accession>
<reference evidence="2 3" key="1">
    <citation type="journal article" date="2020" name="ISME J.">
        <title>Comparative genomics reveals insights into cyanobacterial evolution and habitat adaptation.</title>
        <authorList>
            <person name="Chen M.Y."/>
            <person name="Teng W.K."/>
            <person name="Zhao L."/>
            <person name="Hu C.X."/>
            <person name="Zhou Y.K."/>
            <person name="Han B.P."/>
            <person name="Song L.R."/>
            <person name="Shu W.S."/>
        </authorList>
    </citation>
    <scope>NUCLEOTIDE SEQUENCE [LARGE SCALE GENOMIC DNA]</scope>
    <source>
        <strain evidence="2 3">FACHB-318</strain>
    </source>
</reference>